<reference evidence="1 2" key="2">
    <citation type="submission" date="2018-12" db="EMBL/GenBank/DDBJ databases">
        <title>Nakamurella antarcticus sp. nov., isolated from Antarctica South Shetland Islands soil.</title>
        <authorList>
            <person name="Peng F."/>
        </authorList>
    </citation>
    <scope>NUCLEOTIDE SEQUENCE [LARGE SCALE GENOMIC DNA]</scope>
    <source>
        <strain evidence="1 2">S14-144</strain>
    </source>
</reference>
<dbReference type="AlphaFoldDB" id="A0A3G8ZU74"/>
<dbReference type="InterPro" id="IPR046040">
    <property type="entry name" value="DUF5998"/>
</dbReference>
<dbReference type="OrthoDB" id="3725224at2"/>
<evidence type="ECO:0000313" key="2">
    <source>
        <dbReference type="Proteomes" id="UP000268084"/>
    </source>
</evidence>
<dbReference type="KEGG" id="nak:EH165_04715"/>
<reference evidence="1 2" key="1">
    <citation type="submission" date="2018-11" db="EMBL/GenBank/DDBJ databases">
        <authorList>
            <person name="Da X."/>
        </authorList>
    </citation>
    <scope>NUCLEOTIDE SEQUENCE [LARGE SCALE GENOMIC DNA]</scope>
    <source>
        <strain evidence="1 2">S14-144</strain>
    </source>
</reference>
<dbReference type="EMBL" id="CP034170">
    <property type="protein sequence ID" value="AZI57566.1"/>
    <property type="molecule type" value="Genomic_DNA"/>
</dbReference>
<protein>
    <submittedName>
        <fullName evidence="1">Phosphodiesterase</fullName>
    </submittedName>
</protein>
<name>A0A3G8ZU74_9ACTN</name>
<dbReference type="RefSeq" id="WP_124798251.1">
    <property type="nucleotide sequence ID" value="NZ_CP034170.1"/>
</dbReference>
<proteinExistence type="predicted"/>
<sequence>MNETFTLPRELTKRIDAAGYYPAFVADVLDIAVAGEQVTDFLVHGETTFDSESIRRHLSVLVLTPTRLVFVHADDHGDDLNPGDDMPVPAPAAHGVATSEAVPLDSVRTVMLTHVVADPAKYRSGGLGREMTLTIGWGGVARVDLEAASCPDPNCDADHGYTGTLTGDDLAIRISADAEGTGAVADALRFTRSLSAATARTAGR</sequence>
<evidence type="ECO:0000313" key="1">
    <source>
        <dbReference type="EMBL" id="AZI57566.1"/>
    </source>
</evidence>
<gene>
    <name evidence="1" type="ORF">EH165_04715</name>
</gene>
<accession>A0A3G8ZU74</accession>
<dbReference type="Proteomes" id="UP000268084">
    <property type="component" value="Chromosome"/>
</dbReference>
<keyword evidence="2" id="KW-1185">Reference proteome</keyword>
<organism evidence="1 2">
    <name type="scientific">Nakamurella antarctica</name>
    <dbReference type="NCBI Taxonomy" id="1902245"/>
    <lineage>
        <taxon>Bacteria</taxon>
        <taxon>Bacillati</taxon>
        <taxon>Actinomycetota</taxon>
        <taxon>Actinomycetes</taxon>
        <taxon>Nakamurellales</taxon>
        <taxon>Nakamurellaceae</taxon>
        <taxon>Nakamurella</taxon>
    </lineage>
</organism>
<dbReference type="Pfam" id="PF19461">
    <property type="entry name" value="DUF5998"/>
    <property type="match status" value="1"/>
</dbReference>